<dbReference type="GO" id="GO:0008483">
    <property type="term" value="F:transaminase activity"/>
    <property type="evidence" value="ECO:0007669"/>
    <property type="project" value="UniProtKB-KW"/>
</dbReference>
<keyword evidence="2" id="KW-0808">Transferase</keyword>
<dbReference type="AlphaFoldDB" id="A0A073B9E7"/>
<dbReference type="eggNOG" id="COG0520">
    <property type="taxonomic scope" value="Bacteria"/>
</dbReference>
<evidence type="ECO:0000313" key="3">
    <source>
        <dbReference type="Proteomes" id="UP000031419"/>
    </source>
</evidence>
<keyword evidence="2" id="KW-0032">Aminotransferase</keyword>
<dbReference type="InterPro" id="IPR015421">
    <property type="entry name" value="PyrdxlP-dep_Trfase_major"/>
</dbReference>
<dbReference type="OrthoDB" id="250246at2"/>
<proteinExistence type="predicted"/>
<sequence>MRQAFGGWFDVPDGYLNTANIGVPPAAAADAVVESVQRWRCGIGRVEDFAEPVATARRAFARLIGVDAERVAIGASVAQLVALVASSLPDRARVLVAAGEFTSVTFPFAAQQDRGVRVTEVPLEELPERAGGHDVVAVSAVQSGSGRLVDLAALREAAERHHVRVLLDVTQAAGWLPLELSWADWVVCASYKWLLAPRGAAWLAVRPDAPLRPVVANWFAGEEPMDTIYGLPLSLAGSARRYDLSPVWFSHVGAAVSMEWLAGQDIAEISRHCVGLADEFRTALGMPPAGSAIVSVDRPDAVTNLTKAGIACSARAGRARLSFHLYNTRDDVARAVRALGGTLT</sequence>
<dbReference type="SUPFAM" id="SSF53383">
    <property type="entry name" value="PLP-dependent transferases"/>
    <property type="match status" value="1"/>
</dbReference>
<name>A0A073B9E7_9PSEU</name>
<dbReference type="InterPro" id="IPR000192">
    <property type="entry name" value="Aminotrans_V_dom"/>
</dbReference>
<dbReference type="PANTHER" id="PTHR43586:SF21">
    <property type="entry name" value="PYRIDOXAL PHOSPHATE (PLP)-DEPENDENT ASPARTATE AMINOTRANSFERASE SUPERFAMILY"/>
    <property type="match status" value="1"/>
</dbReference>
<dbReference type="Proteomes" id="UP000031419">
    <property type="component" value="Unassembled WGS sequence"/>
</dbReference>
<organism evidence="2 3">
    <name type="scientific">Saccharopolyspora rectivirgula</name>
    <dbReference type="NCBI Taxonomy" id="28042"/>
    <lineage>
        <taxon>Bacteria</taxon>
        <taxon>Bacillati</taxon>
        <taxon>Actinomycetota</taxon>
        <taxon>Actinomycetes</taxon>
        <taxon>Pseudonocardiales</taxon>
        <taxon>Pseudonocardiaceae</taxon>
        <taxon>Saccharopolyspora</taxon>
    </lineage>
</organism>
<dbReference type="RefSeq" id="WP_029719317.1">
    <property type="nucleotide sequence ID" value="NZ_JAJUIW010000032.1"/>
</dbReference>
<comment type="caution">
    <text evidence="2">The sequence shown here is derived from an EMBL/GenBank/DDBJ whole genome shotgun (WGS) entry which is preliminary data.</text>
</comment>
<dbReference type="Gene3D" id="3.40.640.10">
    <property type="entry name" value="Type I PLP-dependent aspartate aminotransferase-like (Major domain)"/>
    <property type="match status" value="1"/>
</dbReference>
<evidence type="ECO:0000313" key="2">
    <source>
        <dbReference type="EMBL" id="KEI44379.1"/>
    </source>
</evidence>
<dbReference type="EMBL" id="JNVU01000025">
    <property type="protein sequence ID" value="KEI44379.1"/>
    <property type="molecule type" value="Genomic_DNA"/>
</dbReference>
<dbReference type="InterPro" id="IPR015422">
    <property type="entry name" value="PyrdxlP-dep_Trfase_small"/>
</dbReference>
<dbReference type="STRING" id="28042.GU90_09330"/>
<gene>
    <name evidence="2" type="ORF">GU90_09330</name>
</gene>
<protein>
    <submittedName>
        <fullName evidence="2">Aminotransferase class V</fullName>
    </submittedName>
</protein>
<dbReference type="Pfam" id="PF00266">
    <property type="entry name" value="Aminotran_5"/>
    <property type="match status" value="1"/>
</dbReference>
<dbReference type="PANTHER" id="PTHR43586">
    <property type="entry name" value="CYSTEINE DESULFURASE"/>
    <property type="match status" value="1"/>
</dbReference>
<reference evidence="2 3" key="1">
    <citation type="submission" date="2014-06" db="EMBL/GenBank/DDBJ databases">
        <title>Saccharopolyspora rectivirgula DSM-43113 Genome sequencing.</title>
        <authorList>
            <person name="Barrera C."/>
            <person name="Millon L."/>
            <person name="Rognon B."/>
            <person name="Zaugg C."/>
            <person name="Monod M."/>
        </authorList>
    </citation>
    <scope>NUCLEOTIDE SEQUENCE [LARGE SCALE GENOMIC DNA]</scope>
    <source>
        <strain evidence="2 3">DSM 43113</strain>
    </source>
</reference>
<feature type="domain" description="Aminotransferase class V" evidence="1">
    <location>
        <begin position="47"/>
        <end position="284"/>
    </location>
</feature>
<dbReference type="Gene3D" id="3.90.1150.10">
    <property type="entry name" value="Aspartate Aminotransferase, domain 1"/>
    <property type="match status" value="1"/>
</dbReference>
<keyword evidence="3" id="KW-1185">Reference proteome</keyword>
<accession>A0A073B9E7</accession>
<evidence type="ECO:0000259" key="1">
    <source>
        <dbReference type="Pfam" id="PF00266"/>
    </source>
</evidence>
<dbReference type="InterPro" id="IPR015424">
    <property type="entry name" value="PyrdxlP-dep_Trfase"/>
</dbReference>